<evidence type="ECO:0000256" key="2">
    <source>
        <dbReference type="ARBA" id="ARBA00022722"/>
    </source>
</evidence>
<dbReference type="InterPro" id="IPR011856">
    <property type="entry name" value="tRNA_endonuc-like_dom_sf"/>
</dbReference>
<dbReference type="EMBL" id="BK015417">
    <property type="protein sequence ID" value="DAE05777.1"/>
    <property type="molecule type" value="Genomic_DNA"/>
</dbReference>
<dbReference type="GO" id="GO:0016788">
    <property type="term" value="F:hydrolase activity, acting on ester bonds"/>
    <property type="evidence" value="ECO:0007669"/>
    <property type="project" value="InterPro"/>
</dbReference>
<comment type="cofactor">
    <cofactor evidence="1">
        <name>Mg(2+)</name>
        <dbReference type="ChEBI" id="CHEBI:18420"/>
    </cofactor>
</comment>
<sequence>MREKTVEQKLVQAVRAKGGVCWKFTSPSTVGVPDRVVILPGGHIGFVEVKAPGEKPRPVQKVRIEQLRGLGAVCLVLDDISEVEAVCDAIQGA</sequence>
<proteinExistence type="predicted"/>
<dbReference type="SMART" id="SM00990">
    <property type="entry name" value="VRR_NUC"/>
    <property type="match status" value="1"/>
</dbReference>
<dbReference type="GO" id="GO:0003676">
    <property type="term" value="F:nucleic acid binding"/>
    <property type="evidence" value="ECO:0007669"/>
    <property type="project" value="InterPro"/>
</dbReference>
<organism evidence="5">
    <name type="scientific">Siphoviridae sp. ctrEg9</name>
    <dbReference type="NCBI Taxonomy" id="2825688"/>
    <lineage>
        <taxon>Viruses</taxon>
        <taxon>Duplodnaviria</taxon>
        <taxon>Heunggongvirae</taxon>
        <taxon>Uroviricota</taxon>
        <taxon>Caudoviricetes</taxon>
    </lineage>
</organism>
<keyword evidence="2" id="KW-0540">Nuclease</keyword>
<evidence type="ECO:0000256" key="3">
    <source>
        <dbReference type="ARBA" id="ARBA00022801"/>
    </source>
</evidence>
<dbReference type="Gene3D" id="3.40.1350.10">
    <property type="match status" value="1"/>
</dbReference>
<name>A0A8S5PHC3_9CAUD</name>
<protein>
    <submittedName>
        <fullName evidence="5">Nuclease</fullName>
    </submittedName>
</protein>
<dbReference type="GO" id="GO:0004518">
    <property type="term" value="F:nuclease activity"/>
    <property type="evidence" value="ECO:0007669"/>
    <property type="project" value="UniProtKB-KW"/>
</dbReference>
<evidence type="ECO:0000259" key="4">
    <source>
        <dbReference type="SMART" id="SM00990"/>
    </source>
</evidence>
<dbReference type="InterPro" id="IPR014883">
    <property type="entry name" value="VRR_NUC"/>
</dbReference>
<accession>A0A8S5PHC3</accession>
<feature type="domain" description="VRR-NUC" evidence="4">
    <location>
        <begin position="1"/>
        <end position="81"/>
    </location>
</feature>
<reference evidence="5" key="1">
    <citation type="journal article" date="2021" name="Proc. Natl. Acad. Sci. U.S.A.">
        <title>A Catalog of Tens of Thousands of Viruses from Human Metagenomes Reveals Hidden Associations with Chronic Diseases.</title>
        <authorList>
            <person name="Tisza M.J."/>
            <person name="Buck C.B."/>
        </authorList>
    </citation>
    <scope>NUCLEOTIDE SEQUENCE</scope>
    <source>
        <strain evidence="5">CtrEg9</strain>
    </source>
</reference>
<evidence type="ECO:0000256" key="1">
    <source>
        <dbReference type="ARBA" id="ARBA00001946"/>
    </source>
</evidence>
<evidence type="ECO:0000313" key="5">
    <source>
        <dbReference type="EMBL" id="DAE05777.1"/>
    </source>
</evidence>
<keyword evidence="3" id="KW-0378">Hydrolase</keyword>